<organism evidence="1 2">
    <name type="scientific">Brevundimonas phage vB_BpoS-Kikimora</name>
    <dbReference type="NCBI Taxonomy" id="2948601"/>
    <lineage>
        <taxon>Viruses</taxon>
        <taxon>Duplodnaviria</taxon>
        <taxon>Heunggongvirae</taxon>
        <taxon>Uroviricota</taxon>
        <taxon>Caudoviricetes</taxon>
        <taxon>Jeanschmidtviridae</taxon>
        <taxon>Kikimoravirus</taxon>
        <taxon>Kikimoravirus kikimora</taxon>
    </lineage>
</organism>
<proteinExistence type="predicted"/>
<evidence type="ECO:0000313" key="1">
    <source>
        <dbReference type="EMBL" id="USN15361.1"/>
    </source>
</evidence>
<dbReference type="EMBL" id="ON529857">
    <property type="protein sequence ID" value="USN15361.1"/>
    <property type="molecule type" value="Genomic_DNA"/>
</dbReference>
<gene>
    <name evidence="1" type="ORF">KIKIMORA_02150</name>
</gene>
<evidence type="ECO:0000313" key="2">
    <source>
        <dbReference type="Proteomes" id="UP001056576"/>
    </source>
</evidence>
<reference evidence="1 2" key="1">
    <citation type="submission" date="2022-05" db="EMBL/GenBank/DDBJ databases">
        <authorList>
            <person name="Friedrich I."/>
            <person name="Poehlein A."/>
            <person name="Schneider D."/>
            <person name="Hertel R."/>
            <person name="Daniel R."/>
        </authorList>
    </citation>
    <scope>NUCLEOTIDE SEQUENCE [LARGE SCALE GENOMIC DNA]</scope>
</reference>
<name>A0A9E7MR70_9CAUD</name>
<protein>
    <submittedName>
        <fullName evidence="1">Uncharacterized protein</fullName>
    </submittedName>
</protein>
<sequence length="169" mass="18483">MGRPATVDPMDVVAFVRAGNLAAEAARQFNISRVRVRQILLDKAPDLIPNKPRNVPRDEARAMKRRQKNLMKETLDALTSTQTKVEAAAKLDLTVSGLNSRIARLGIEHKVALEDRTADLKERTRKALKAAPSKAQAARDLGISPSGLNSRIERFGLVDPFNPLLAANG</sequence>
<keyword evidence="2" id="KW-1185">Reference proteome</keyword>
<dbReference type="Proteomes" id="UP001056576">
    <property type="component" value="Segment"/>
</dbReference>
<accession>A0A9E7MR70</accession>